<evidence type="ECO:0000313" key="5">
    <source>
        <dbReference type="Proteomes" id="UP000186309"/>
    </source>
</evidence>
<feature type="transmembrane region" description="Helical" evidence="2">
    <location>
        <begin position="498"/>
        <end position="515"/>
    </location>
</feature>
<keyword evidence="2" id="KW-0812">Transmembrane</keyword>
<dbReference type="SMART" id="SM00248">
    <property type="entry name" value="ANK"/>
    <property type="match status" value="2"/>
</dbReference>
<evidence type="ECO:0000256" key="2">
    <source>
        <dbReference type="SAM" id="Phobius"/>
    </source>
</evidence>
<keyword evidence="1" id="KW-0040">ANK repeat</keyword>
<dbReference type="PROSITE" id="PS50297">
    <property type="entry name" value="ANK_REP_REGION"/>
    <property type="match status" value="2"/>
</dbReference>
<evidence type="ECO:0000259" key="3">
    <source>
        <dbReference type="Pfam" id="PF01757"/>
    </source>
</evidence>
<dbReference type="InterPro" id="IPR002656">
    <property type="entry name" value="Acyl_transf_3_dom"/>
</dbReference>
<keyword evidence="4" id="KW-0012">Acyltransferase</keyword>
<feature type="transmembrane region" description="Helical" evidence="2">
    <location>
        <begin position="348"/>
        <end position="370"/>
    </location>
</feature>
<dbReference type="Pfam" id="PF01757">
    <property type="entry name" value="Acyl_transf_3"/>
    <property type="match status" value="2"/>
</dbReference>
<proteinExistence type="predicted"/>
<dbReference type="EMBL" id="CP019082">
    <property type="protein sequence ID" value="APW61691.1"/>
    <property type="molecule type" value="Genomic_DNA"/>
</dbReference>
<dbReference type="PANTHER" id="PTHR36927:SF1">
    <property type="entry name" value="MDO-LIKE PROTEIN"/>
    <property type="match status" value="1"/>
</dbReference>
<dbReference type="InterPro" id="IPR036770">
    <property type="entry name" value="Ankyrin_rpt-contain_sf"/>
</dbReference>
<feature type="transmembrane region" description="Helical" evidence="2">
    <location>
        <begin position="70"/>
        <end position="90"/>
    </location>
</feature>
<dbReference type="Proteomes" id="UP000186309">
    <property type="component" value="Chromosome"/>
</dbReference>
<dbReference type="PROSITE" id="PS50088">
    <property type="entry name" value="ANK_REPEAT"/>
    <property type="match status" value="2"/>
</dbReference>
<dbReference type="GO" id="GO:0016747">
    <property type="term" value="F:acyltransferase activity, transferring groups other than amino-acyl groups"/>
    <property type="evidence" value="ECO:0007669"/>
    <property type="project" value="InterPro"/>
</dbReference>
<name>A0A1U7CRX8_9BACT</name>
<dbReference type="PANTHER" id="PTHR36927">
    <property type="entry name" value="BLR4337 PROTEIN"/>
    <property type="match status" value="1"/>
</dbReference>
<accession>A0A1U7CRX8</accession>
<feature type="repeat" description="ANK" evidence="1">
    <location>
        <begin position="182"/>
        <end position="214"/>
    </location>
</feature>
<dbReference type="InterPro" id="IPR050623">
    <property type="entry name" value="Glucan_succinyl_AcylTrfase"/>
</dbReference>
<sequence>MDGSRAGSISKQVGRISTMSTNTPPFARRSDLDALRAVAMLLGIALHSALSFFPAFWVVSDRRQAPGFGVFFSAVHGFRMPLFFVMSGFFSAMLMSRRGRGALVKHRFRRVFLPLLLGLVTIIPLTNWISGVAMSSASRKPAGASSTEGKSDIWAAADAGDLGAIERHLAAGAAVDGRDGERGMTPLLWAALADRAEAAELLIRRGADVNAAASDGGTPLHAAAFLGHEKAVATLVQNGANVNAENKRGETPLDNAVVDEPTTLFFASLLQLKVNEDGLGSRKAAVAAYLRERGATEGMKKAGLADLLMQMPLFSHLWFLWFLWWLVLGMAALSALGARLPSIRLPAWLVLSPARYLWLIPLTMIPQSYMGGGGDSPLFGPDTSTGLLPIPHVLAYYAIFFGFGALYFGYDDRSGRVGERWLLPLSIAFLIVLPLELALLGGWAGPLGVALDPPTRRILSITLQAAYPWLMTFGLMGLFRRICAVESPTTRYMSDSAYWLYLAHTPLVIAAQYAVRDWPLPAPLKFLIIVAVVTLFLLWTYQTFVRYTWLGRFLNGPRERPTRAGEPAVVA</sequence>
<keyword evidence="2" id="KW-1133">Transmembrane helix</keyword>
<feature type="transmembrane region" description="Helical" evidence="2">
    <location>
        <begin position="457"/>
        <end position="478"/>
    </location>
</feature>
<gene>
    <name evidence="4" type="ORF">BSF38_03218</name>
</gene>
<reference evidence="5" key="1">
    <citation type="submission" date="2016-12" db="EMBL/GenBank/DDBJ databases">
        <title>Comparative genomics of four Isosphaeraceae planctomycetes: a common pool of plasmids and glycoside hydrolase genes.</title>
        <authorList>
            <person name="Ivanova A."/>
        </authorList>
    </citation>
    <scope>NUCLEOTIDE SEQUENCE [LARGE SCALE GENOMIC DNA]</scope>
    <source>
        <strain evidence="5">PX4</strain>
    </source>
</reference>
<dbReference type="KEGG" id="pbor:BSF38_03218"/>
<feature type="transmembrane region" description="Helical" evidence="2">
    <location>
        <begin position="37"/>
        <end position="58"/>
    </location>
</feature>
<feature type="transmembrane region" description="Helical" evidence="2">
    <location>
        <begin position="111"/>
        <end position="130"/>
    </location>
</feature>
<dbReference type="AlphaFoldDB" id="A0A1U7CRX8"/>
<feature type="transmembrane region" description="Helical" evidence="2">
    <location>
        <begin position="527"/>
        <end position="550"/>
    </location>
</feature>
<evidence type="ECO:0000313" key="4">
    <source>
        <dbReference type="EMBL" id="APW61691.1"/>
    </source>
</evidence>
<feature type="transmembrane region" description="Helical" evidence="2">
    <location>
        <begin position="390"/>
        <end position="410"/>
    </location>
</feature>
<dbReference type="InterPro" id="IPR002110">
    <property type="entry name" value="Ankyrin_rpt"/>
</dbReference>
<feature type="transmembrane region" description="Helical" evidence="2">
    <location>
        <begin position="422"/>
        <end position="445"/>
    </location>
</feature>
<dbReference type="Pfam" id="PF12796">
    <property type="entry name" value="Ank_2"/>
    <property type="match status" value="1"/>
</dbReference>
<feature type="domain" description="Acyltransferase 3" evidence="3">
    <location>
        <begin position="311"/>
        <end position="539"/>
    </location>
</feature>
<keyword evidence="4" id="KW-0808">Transferase</keyword>
<dbReference type="Gene3D" id="1.25.40.20">
    <property type="entry name" value="Ankyrin repeat-containing domain"/>
    <property type="match status" value="1"/>
</dbReference>
<keyword evidence="2" id="KW-0472">Membrane</keyword>
<feature type="transmembrane region" description="Helical" evidence="2">
    <location>
        <begin position="318"/>
        <end position="336"/>
    </location>
</feature>
<feature type="repeat" description="ANK" evidence="1">
    <location>
        <begin position="215"/>
        <end position="247"/>
    </location>
</feature>
<dbReference type="STRING" id="1387353.BSF38_03218"/>
<organism evidence="4 5">
    <name type="scientific">Paludisphaera borealis</name>
    <dbReference type="NCBI Taxonomy" id="1387353"/>
    <lineage>
        <taxon>Bacteria</taxon>
        <taxon>Pseudomonadati</taxon>
        <taxon>Planctomycetota</taxon>
        <taxon>Planctomycetia</taxon>
        <taxon>Isosphaerales</taxon>
        <taxon>Isosphaeraceae</taxon>
        <taxon>Paludisphaera</taxon>
    </lineage>
</organism>
<dbReference type="SUPFAM" id="SSF48403">
    <property type="entry name" value="Ankyrin repeat"/>
    <property type="match status" value="1"/>
</dbReference>
<evidence type="ECO:0000256" key="1">
    <source>
        <dbReference type="PROSITE-ProRule" id="PRU00023"/>
    </source>
</evidence>
<keyword evidence="5" id="KW-1185">Reference proteome</keyword>
<protein>
    <submittedName>
        <fullName evidence="4">Acyltransferase</fullName>
    </submittedName>
</protein>
<feature type="domain" description="Acyltransferase 3" evidence="3">
    <location>
        <begin position="31"/>
        <end position="131"/>
    </location>
</feature>